<reference evidence="3 4" key="1">
    <citation type="submission" date="2020-01" db="EMBL/GenBank/DDBJ databases">
        <authorList>
            <consortium name="PulseNet: The National Subtyping Network for Foodborne Disease Surveillance"/>
            <person name="Tarr C.L."/>
            <person name="Trees E."/>
            <person name="Katz L.S."/>
            <person name="Carleton-Romer H.A."/>
            <person name="Stroika S."/>
            <person name="Kucerova Z."/>
            <person name="Roache K.F."/>
            <person name="Sabol A.L."/>
            <person name="Besser J."/>
            <person name="Gerner-Smidt P."/>
        </authorList>
    </citation>
    <scope>NUCLEOTIDE SEQUENCE [LARGE SCALE GENOMIC DNA]</scope>
    <source>
        <strain evidence="3 4">PNUSAC014094</strain>
    </source>
</reference>
<evidence type="ECO:0000259" key="2">
    <source>
        <dbReference type="Pfam" id="PF18798"/>
    </source>
</evidence>
<evidence type="ECO:0000313" key="3">
    <source>
        <dbReference type="EMBL" id="EDP8234636.1"/>
    </source>
</evidence>
<feature type="domain" description="Large polyvalent protein-associated" evidence="2">
    <location>
        <begin position="2"/>
        <end position="121"/>
    </location>
</feature>
<accession>A0A9P2FSJ5</accession>
<feature type="region of interest" description="Disordered" evidence="1">
    <location>
        <begin position="1"/>
        <end position="21"/>
    </location>
</feature>
<sequence>MRQNAYKSLKEVEKTPLTNANDGRVAYLNKTGRQESLSDYAINESAKNGFDEAQHLATAQHLPALFENAKFKETTRDLKNNDKNVKIHRYTANFLLDKEPAQAQITLKETITGQHSGNKIYTLKLKSVSRLSPAEPQNPREALSVINDPKSSGFGEPSTKPSEIVSKIQKNSSLARKDFLRSYVKKDF</sequence>
<evidence type="ECO:0000313" key="4">
    <source>
        <dbReference type="Proteomes" id="UP000478805"/>
    </source>
</evidence>
<organism evidence="3 4">
    <name type="scientific">Campylobacter jejuni</name>
    <dbReference type="NCBI Taxonomy" id="197"/>
    <lineage>
        <taxon>Bacteria</taxon>
        <taxon>Pseudomonadati</taxon>
        <taxon>Campylobacterota</taxon>
        <taxon>Epsilonproteobacteria</taxon>
        <taxon>Campylobacterales</taxon>
        <taxon>Campylobacteraceae</taxon>
        <taxon>Campylobacter</taxon>
    </lineage>
</organism>
<comment type="caution">
    <text evidence="3">The sequence shown here is derived from an EMBL/GenBank/DDBJ whole genome shotgun (WGS) entry which is preliminary data.</text>
</comment>
<dbReference type="Proteomes" id="UP000478805">
    <property type="component" value="Unassembled WGS sequence"/>
</dbReference>
<name>A0A9P2FSJ5_CAMJU</name>
<proteinExistence type="predicted"/>
<dbReference type="InterPro" id="IPR040824">
    <property type="entry name" value="LPD3"/>
</dbReference>
<evidence type="ECO:0000256" key="1">
    <source>
        <dbReference type="SAM" id="MobiDB-lite"/>
    </source>
</evidence>
<dbReference type="AlphaFoldDB" id="A0A9P2FSJ5"/>
<dbReference type="Pfam" id="PF18798">
    <property type="entry name" value="LPD3"/>
    <property type="match status" value="1"/>
</dbReference>
<protein>
    <recommendedName>
        <fullName evidence="2">Large polyvalent protein-associated domain-containing protein</fullName>
    </recommendedName>
</protein>
<feature type="region of interest" description="Disordered" evidence="1">
    <location>
        <begin position="131"/>
        <end position="164"/>
    </location>
</feature>
<dbReference type="EMBL" id="AANOVI010000007">
    <property type="protein sequence ID" value="EDP8234636.1"/>
    <property type="molecule type" value="Genomic_DNA"/>
</dbReference>
<gene>
    <name evidence="3" type="ORF">GSU20_06670</name>
</gene>